<keyword evidence="3" id="KW-1185">Reference proteome</keyword>
<evidence type="ECO:0000259" key="1">
    <source>
        <dbReference type="Pfam" id="PF01571"/>
    </source>
</evidence>
<dbReference type="Gene3D" id="3.30.1360.120">
    <property type="entry name" value="Probable tRNA modification gtpase trme, domain 1"/>
    <property type="match status" value="1"/>
</dbReference>
<protein>
    <submittedName>
        <fullName evidence="2">Sarcosine oxidase</fullName>
    </submittedName>
</protein>
<sequence>MNPLYAAERSPIQSASPAYEALGSGKMFLTDSSSTEQQIAQSALIDLTHLARVGFRGTDSATYLKQVGFELPDSPNTFVIQSDGSIVARLSTLEYMLLGGFKDFGERLAELERNWTMDHRANYLLPRQDSHAWIQLTGDSIAFVMAKLCAVDLSAESFVVGQIAQTSVARINAIVMNVSDAQAPKFNILCDRASSLYLWNVLLDAIAEFDGKAIGIQGLL</sequence>
<dbReference type="InterPro" id="IPR027266">
    <property type="entry name" value="TrmE/GcvT-like"/>
</dbReference>
<name>A0ABX9TYL5_9GAMM</name>
<dbReference type="Proteomes" id="UP000280271">
    <property type="component" value="Unassembled WGS sequence"/>
</dbReference>
<gene>
    <name evidence="2" type="ORF">D9K81_05560</name>
</gene>
<dbReference type="EMBL" id="RCHC01000004">
    <property type="protein sequence ID" value="RLL23216.1"/>
    <property type="molecule type" value="Genomic_DNA"/>
</dbReference>
<organism evidence="2 3">
    <name type="scientific">Acinetobacter chengduensis</name>
    <dbReference type="NCBI Taxonomy" id="2420890"/>
    <lineage>
        <taxon>Bacteria</taxon>
        <taxon>Pseudomonadati</taxon>
        <taxon>Pseudomonadota</taxon>
        <taxon>Gammaproteobacteria</taxon>
        <taxon>Moraxellales</taxon>
        <taxon>Moraxellaceae</taxon>
        <taxon>Acinetobacter</taxon>
    </lineage>
</organism>
<dbReference type="RefSeq" id="WP_120376002.1">
    <property type="nucleotide sequence ID" value="NZ_RCHC01000004.1"/>
</dbReference>
<feature type="domain" description="GCVT N-terminal" evidence="1">
    <location>
        <begin position="41"/>
        <end position="217"/>
    </location>
</feature>
<evidence type="ECO:0000313" key="3">
    <source>
        <dbReference type="Proteomes" id="UP000280271"/>
    </source>
</evidence>
<dbReference type="InterPro" id="IPR006222">
    <property type="entry name" value="GCVT_N"/>
</dbReference>
<dbReference type="Pfam" id="PF01571">
    <property type="entry name" value="GCV_T"/>
    <property type="match status" value="1"/>
</dbReference>
<dbReference type="SUPFAM" id="SSF103025">
    <property type="entry name" value="Folate-binding domain"/>
    <property type="match status" value="1"/>
</dbReference>
<evidence type="ECO:0000313" key="2">
    <source>
        <dbReference type="EMBL" id="RLL23216.1"/>
    </source>
</evidence>
<comment type="caution">
    <text evidence="2">The sequence shown here is derived from an EMBL/GenBank/DDBJ whole genome shotgun (WGS) entry which is preliminary data.</text>
</comment>
<proteinExistence type="predicted"/>
<reference evidence="2 3" key="1">
    <citation type="submission" date="2018-09" db="EMBL/GenBank/DDBJ databases">
        <title>The draft genome of Acinetobacter sp. strains.</title>
        <authorList>
            <person name="Qin J."/>
            <person name="Feng Y."/>
            <person name="Zong Z."/>
        </authorList>
    </citation>
    <scope>NUCLEOTIDE SEQUENCE [LARGE SCALE GENOMIC DNA]</scope>
    <source>
        <strain evidence="2 3">WCHAc060005</strain>
    </source>
</reference>
<accession>A0ABX9TYL5</accession>